<keyword evidence="1" id="KW-1133">Transmembrane helix</keyword>
<proteinExistence type="predicted"/>
<organism evidence="2 3">
    <name type="scientific">Loa loa</name>
    <name type="common">Eye worm</name>
    <name type="synonym">Filaria loa</name>
    <dbReference type="NCBI Taxonomy" id="7209"/>
    <lineage>
        <taxon>Eukaryota</taxon>
        <taxon>Metazoa</taxon>
        <taxon>Ecdysozoa</taxon>
        <taxon>Nematoda</taxon>
        <taxon>Chromadorea</taxon>
        <taxon>Rhabditida</taxon>
        <taxon>Spirurina</taxon>
        <taxon>Spiruromorpha</taxon>
        <taxon>Filarioidea</taxon>
        <taxon>Onchocercidae</taxon>
        <taxon>Loa</taxon>
    </lineage>
</organism>
<keyword evidence="1" id="KW-0472">Membrane</keyword>
<keyword evidence="1" id="KW-0812">Transmembrane</keyword>
<feature type="transmembrane region" description="Helical" evidence="1">
    <location>
        <begin position="6"/>
        <end position="23"/>
    </location>
</feature>
<protein>
    <submittedName>
        <fullName evidence="3">G_PROTEIN_RECEP_F1_2 domain-containing protein</fullName>
    </submittedName>
</protein>
<reference evidence="3" key="2">
    <citation type="submission" date="2016-11" db="UniProtKB">
        <authorList>
            <consortium name="WormBaseParasite"/>
        </authorList>
    </citation>
    <scope>IDENTIFICATION</scope>
</reference>
<reference evidence="2" key="1">
    <citation type="submission" date="2012-04" db="EMBL/GenBank/DDBJ databases">
        <title>The Genome Sequence of Loa loa.</title>
        <authorList>
            <consortium name="The Broad Institute Genome Sequencing Platform"/>
            <consortium name="Broad Institute Genome Sequencing Center for Infectious Disease"/>
            <person name="Nutman T.B."/>
            <person name="Fink D.L."/>
            <person name="Russ C."/>
            <person name="Young S."/>
            <person name="Zeng Q."/>
            <person name="Gargeya S."/>
            <person name="Alvarado L."/>
            <person name="Berlin A."/>
            <person name="Chapman S.B."/>
            <person name="Chen Z."/>
            <person name="Freedman E."/>
            <person name="Gellesch M."/>
            <person name="Goldberg J."/>
            <person name="Griggs A."/>
            <person name="Gujja S."/>
            <person name="Heilman E.R."/>
            <person name="Heiman D."/>
            <person name="Howarth C."/>
            <person name="Mehta T."/>
            <person name="Neiman D."/>
            <person name="Pearson M."/>
            <person name="Roberts A."/>
            <person name="Saif S."/>
            <person name="Shea T."/>
            <person name="Shenoy N."/>
            <person name="Sisk P."/>
            <person name="Stolte C."/>
            <person name="Sykes S."/>
            <person name="White J."/>
            <person name="Yandava C."/>
            <person name="Haas B."/>
            <person name="Henn M.R."/>
            <person name="Nusbaum C."/>
            <person name="Birren B."/>
        </authorList>
    </citation>
    <scope>NUCLEOTIDE SEQUENCE [LARGE SCALE GENOMIC DNA]</scope>
</reference>
<dbReference type="WBParaSite" id="EN70_12497">
    <property type="protein sequence ID" value="EN70_12497"/>
    <property type="gene ID" value="EN70_12497"/>
</dbReference>
<evidence type="ECO:0000313" key="3">
    <source>
        <dbReference type="WBParaSite" id="EN70_12497"/>
    </source>
</evidence>
<dbReference type="Proteomes" id="UP000095285">
    <property type="component" value="Unassembled WGS sequence"/>
</dbReference>
<feature type="transmembrane region" description="Helical" evidence="1">
    <location>
        <begin position="43"/>
        <end position="65"/>
    </location>
</feature>
<dbReference type="AlphaFoldDB" id="A0A1I7VD69"/>
<evidence type="ECO:0000313" key="2">
    <source>
        <dbReference type="Proteomes" id="UP000095285"/>
    </source>
</evidence>
<sequence length="119" mass="13311">MSNMVVNLLSCLLTIVVALLLKMRKMRNAIGNNSIVRKKEDKWASRASFYVLIVSAIFGVIPGGINGCAQKIESELIHQSIGILHSVMRINQRTISCIHFWYGSYSHSTSNLCDAQTRQ</sequence>
<accession>A0A1I7VD69</accession>
<evidence type="ECO:0000256" key="1">
    <source>
        <dbReference type="SAM" id="Phobius"/>
    </source>
</evidence>
<keyword evidence="2" id="KW-1185">Reference proteome</keyword>
<name>A0A1I7VD69_LOALO</name>